<dbReference type="Proteomes" id="UP000434052">
    <property type="component" value="Unassembled WGS sequence"/>
</dbReference>
<keyword evidence="2" id="KW-0203">Cytokinin biosynthesis</keyword>
<protein>
    <recommendedName>
        <fullName evidence="2">Cytokinin riboside 5'-monophosphate phosphoribohydrolase</fullName>
        <ecNumber evidence="2">3.2.2.n1</ecNumber>
    </recommendedName>
</protein>
<dbReference type="InterPro" id="IPR005269">
    <property type="entry name" value="LOG"/>
</dbReference>
<evidence type="ECO:0000313" key="4">
    <source>
        <dbReference type="Proteomes" id="UP000434052"/>
    </source>
</evidence>
<organism evidence="3 4">
    <name type="scientific">Oceanidesulfovibrio marinus</name>
    <dbReference type="NCBI Taxonomy" id="370038"/>
    <lineage>
        <taxon>Bacteria</taxon>
        <taxon>Pseudomonadati</taxon>
        <taxon>Thermodesulfobacteriota</taxon>
        <taxon>Desulfovibrionia</taxon>
        <taxon>Desulfovibrionales</taxon>
        <taxon>Desulfovibrionaceae</taxon>
        <taxon>Oceanidesulfovibrio</taxon>
    </lineage>
</organism>
<accession>A0A6P1ZHA0</accession>
<dbReference type="EMBL" id="QMIF01000004">
    <property type="protein sequence ID" value="TVM34541.1"/>
    <property type="molecule type" value="Genomic_DNA"/>
</dbReference>
<dbReference type="PANTHER" id="PTHR43393:SF2">
    <property type="entry name" value="CYTOKININ RIBOSIDE 5'-MONOPHOSPHATE PHOSPHORIBOHYDROLASE"/>
    <property type="match status" value="1"/>
</dbReference>
<dbReference type="EC" id="3.2.2.n1" evidence="2"/>
<proteinExistence type="inferred from homology"/>
<dbReference type="GO" id="GO:0009691">
    <property type="term" value="P:cytokinin biosynthetic process"/>
    <property type="evidence" value="ECO:0007669"/>
    <property type="project" value="UniProtKB-UniRule"/>
</dbReference>
<comment type="similarity">
    <text evidence="2">Belongs to the LOG family.</text>
</comment>
<dbReference type="Gene3D" id="3.40.50.450">
    <property type="match status" value="1"/>
</dbReference>
<dbReference type="SUPFAM" id="SSF102405">
    <property type="entry name" value="MCP/YpsA-like"/>
    <property type="match status" value="1"/>
</dbReference>
<comment type="catalytic activity">
    <reaction evidence="1">
        <text>AMP + H2O = D-ribose 5-phosphate + adenine</text>
        <dbReference type="Rhea" id="RHEA:20129"/>
        <dbReference type="ChEBI" id="CHEBI:15377"/>
        <dbReference type="ChEBI" id="CHEBI:16708"/>
        <dbReference type="ChEBI" id="CHEBI:78346"/>
        <dbReference type="ChEBI" id="CHEBI:456215"/>
        <dbReference type="EC" id="3.2.2.4"/>
    </reaction>
</comment>
<dbReference type="InterPro" id="IPR031100">
    <property type="entry name" value="LOG_fam"/>
</dbReference>
<dbReference type="AlphaFoldDB" id="A0A6P1ZHA0"/>
<dbReference type="OrthoDB" id="9801098at2"/>
<name>A0A6P1ZHA0_9BACT</name>
<evidence type="ECO:0000256" key="2">
    <source>
        <dbReference type="RuleBase" id="RU363015"/>
    </source>
</evidence>
<reference evidence="3 4" key="1">
    <citation type="submission" date="2018-06" db="EMBL/GenBank/DDBJ databases">
        <title>Complete genome of Desulfovibrio marinus P48SEP.</title>
        <authorList>
            <person name="Crispim J.S."/>
            <person name="Vidigal P.M.P."/>
            <person name="Silva L.C.F."/>
            <person name="Araujo L.C."/>
            <person name="Laguardia C.N."/>
            <person name="Dias R.S."/>
            <person name="Sousa M.P."/>
            <person name="Paula S.O."/>
            <person name="Silva C."/>
        </authorList>
    </citation>
    <scope>NUCLEOTIDE SEQUENCE [LARGE SCALE GENOMIC DNA]</scope>
    <source>
        <strain evidence="3 4">P48SEP</strain>
    </source>
</reference>
<evidence type="ECO:0000256" key="1">
    <source>
        <dbReference type="ARBA" id="ARBA00000274"/>
    </source>
</evidence>
<dbReference type="GO" id="GO:0008714">
    <property type="term" value="F:AMP nucleosidase activity"/>
    <property type="evidence" value="ECO:0007669"/>
    <property type="project" value="UniProtKB-EC"/>
</dbReference>
<sequence length="220" mass="24871">MVQQHKQFVIDDLSMQESWRLFKIMAELVDGFDTLGDYGHGVSIFGSARVREGDPVYDECVEIAKKLAEAGYTVITGGGPGIMEAGNKGAAQVEDGVSVGLNIRLPMEQKPNEFQNVALDFKYFFVRKVMFVKYATAYIVMPGGLGTLDELFEATVLVQTKRIKPFPIILYKSDYWCGLMDWIRDHMVQAGYLNEDELDLFAMMDSPDEVVHFIKRYVIV</sequence>
<dbReference type="Pfam" id="PF03641">
    <property type="entry name" value="Lysine_decarbox"/>
    <property type="match status" value="1"/>
</dbReference>
<comment type="caution">
    <text evidence="3">The sequence shown here is derived from an EMBL/GenBank/DDBJ whole genome shotgun (WGS) entry which is preliminary data.</text>
</comment>
<evidence type="ECO:0000313" key="3">
    <source>
        <dbReference type="EMBL" id="TVM34541.1"/>
    </source>
</evidence>
<dbReference type="GO" id="GO:0005829">
    <property type="term" value="C:cytosol"/>
    <property type="evidence" value="ECO:0007669"/>
    <property type="project" value="TreeGrafter"/>
</dbReference>
<dbReference type="NCBIfam" id="TIGR00730">
    <property type="entry name" value="Rossman fold protein, TIGR00730 family"/>
    <property type="match status" value="1"/>
</dbReference>
<keyword evidence="2" id="KW-0378">Hydrolase</keyword>
<dbReference type="PANTHER" id="PTHR43393">
    <property type="entry name" value="CYTOKININ RIBOSIDE 5'-MONOPHOSPHATE PHOSPHORIBOHYDROLASE"/>
    <property type="match status" value="1"/>
</dbReference>
<gene>
    <name evidence="3" type="ORF">DQK91_08180</name>
</gene>
<dbReference type="InterPro" id="IPR052341">
    <property type="entry name" value="LOG_family_nucleotidases"/>
</dbReference>
<dbReference type="RefSeq" id="WP_144304862.1">
    <property type="nucleotide sequence ID" value="NZ_QMIF01000004.1"/>
</dbReference>